<feature type="compositionally biased region" description="Basic and acidic residues" evidence="1">
    <location>
        <begin position="137"/>
        <end position="146"/>
    </location>
</feature>
<feature type="region of interest" description="Disordered" evidence="1">
    <location>
        <begin position="729"/>
        <end position="881"/>
    </location>
</feature>
<feature type="region of interest" description="Disordered" evidence="1">
    <location>
        <begin position="598"/>
        <end position="658"/>
    </location>
</feature>
<sequence length="903" mass="98355">MEGAALSLDGGSMDQLDHDLDFDFSAEGFDFQIDAAYDQDHDQTEDHPDGTAPTADNHAPQPDDDEIGEIISEEAGQEDAGGDAGQETTTGETGHDAGRDDTGEIDFSFEDGDDEIGYEEDDTAAADASLDLGPGEAAKRAEHAAEATEDASTQPGLGSGSLGELERQQEGSGTEEEDDEVVLDDYNNIEVDEHTNENEDKQSVEGQNEDHERDLDEHQDEDIDMGPSELDKAIQDLANSLPGIPEVEVLYNEATYMLFGSSDDDPESYFLPDTRQLDRSLSEFLVAIRQVISNEILPSDVLLVSCDSLDLEFGERSNEKFLNRTLREVLDCYAALASRDDDIPPTPTLQLIVQLDCEERFLQLLHDAGLSDEQSDGSERFDQVADQDLWLETDVRDDDDRENGHPAEPPAVSEAAGNIVTANAVATPVAQDGGENSVSIADEQKAIVETQASEFHDASTAHESPALNATDHIEEDQMNADGTTEYHHDVEDGGFDIDDPANAASEEVYSEVPGQPVEQVDTDAFNNESTEDAGLNVLDEIVVANDDGLGQITDSNGKSHLSLPPSTSLSSNNIPLAVDKTDSGSLIDYTDDEEPVKLVPLSNLRPKSRNPTQSTPSIHVVNEQEPSVNRSESSDSLLAQRASRMLHQEDRERKKDSEMLGFQPSQRTFFTSHSRTGSDMSIAPSSFSDTNRPNFQGDDVLLAYEENAEFSATLERDDHAEEEIIVAIETEINTTDDHDDENLAGQEQWRQETSATSQSATPTASHHSQTGAYFAAATDSGSVHTSTTMNGDDIDYEEYGPADGSYNSGDDGQPLTAEDGGEDDEIDWENDALEDEDDQSVTDEPNTPKNQQEPSLTPSSLAGKRTRTDEAESLAEESGMTVFSLTACRPFTDNHPDYKRRRT</sequence>
<feature type="compositionally biased region" description="Acidic residues" evidence="1">
    <location>
        <begin position="819"/>
        <end position="841"/>
    </location>
</feature>
<reference evidence="2" key="1">
    <citation type="journal article" date="2023" name="Mol. Phylogenet. Evol.">
        <title>Genome-scale phylogeny and comparative genomics of the fungal order Sordariales.</title>
        <authorList>
            <person name="Hensen N."/>
            <person name="Bonometti L."/>
            <person name="Westerberg I."/>
            <person name="Brannstrom I.O."/>
            <person name="Guillou S."/>
            <person name="Cros-Aarteil S."/>
            <person name="Calhoun S."/>
            <person name="Haridas S."/>
            <person name="Kuo A."/>
            <person name="Mondo S."/>
            <person name="Pangilinan J."/>
            <person name="Riley R."/>
            <person name="LaButti K."/>
            <person name="Andreopoulos B."/>
            <person name="Lipzen A."/>
            <person name="Chen C."/>
            <person name="Yan M."/>
            <person name="Daum C."/>
            <person name="Ng V."/>
            <person name="Clum A."/>
            <person name="Steindorff A."/>
            <person name="Ohm R.A."/>
            <person name="Martin F."/>
            <person name="Silar P."/>
            <person name="Natvig D.O."/>
            <person name="Lalanne C."/>
            <person name="Gautier V."/>
            <person name="Ament-Velasquez S.L."/>
            <person name="Kruys A."/>
            <person name="Hutchinson M.I."/>
            <person name="Powell A.J."/>
            <person name="Barry K."/>
            <person name="Miller A.N."/>
            <person name="Grigoriev I.V."/>
            <person name="Debuchy R."/>
            <person name="Gladieux P."/>
            <person name="Hiltunen Thoren M."/>
            <person name="Johannesson H."/>
        </authorList>
    </citation>
    <scope>NUCLEOTIDE SEQUENCE</scope>
    <source>
        <strain evidence="2">PSN309</strain>
    </source>
</reference>
<feature type="region of interest" description="Disordered" evidence="1">
    <location>
        <begin position="33"/>
        <end position="226"/>
    </location>
</feature>
<name>A0AAN6WYD0_9PEZI</name>
<evidence type="ECO:0000256" key="1">
    <source>
        <dbReference type="SAM" id="MobiDB-lite"/>
    </source>
</evidence>
<organism evidence="2 3">
    <name type="scientific">Podospora australis</name>
    <dbReference type="NCBI Taxonomy" id="1536484"/>
    <lineage>
        <taxon>Eukaryota</taxon>
        <taxon>Fungi</taxon>
        <taxon>Dikarya</taxon>
        <taxon>Ascomycota</taxon>
        <taxon>Pezizomycotina</taxon>
        <taxon>Sordariomycetes</taxon>
        <taxon>Sordariomycetidae</taxon>
        <taxon>Sordariales</taxon>
        <taxon>Podosporaceae</taxon>
        <taxon>Podospora</taxon>
    </lineage>
</organism>
<feature type="compositionally biased region" description="Acidic residues" evidence="1">
    <location>
        <begin position="173"/>
        <end position="183"/>
    </location>
</feature>
<feature type="compositionally biased region" description="Polar residues" evidence="1">
    <location>
        <begin position="624"/>
        <end position="637"/>
    </location>
</feature>
<dbReference type="Proteomes" id="UP001302126">
    <property type="component" value="Unassembled WGS sequence"/>
</dbReference>
<feature type="region of interest" description="Disordered" evidence="1">
    <location>
        <begin position="553"/>
        <end position="576"/>
    </location>
</feature>
<feature type="compositionally biased region" description="Low complexity" evidence="1">
    <location>
        <begin position="559"/>
        <end position="576"/>
    </location>
</feature>
<feature type="compositionally biased region" description="Acidic residues" evidence="1">
    <location>
        <begin position="62"/>
        <end position="81"/>
    </location>
</feature>
<comment type="caution">
    <text evidence="2">The sequence shown here is derived from an EMBL/GenBank/DDBJ whole genome shotgun (WGS) entry which is preliminary data.</text>
</comment>
<reference evidence="2" key="2">
    <citation type="submission" date="2023-05" db="EMBL/GenBank/DDBJ databases">
        <authorList>
            <consortium name="Lawrence Berkeley National Laboratory"/>
            <person name="Steindorff A."/>
            <person name="Hensen N."/>
            <person name="Bonometti L."/>
            <person name="Westerberg I."/>
            <person name="Brannstrom I.O."/>
            <person name="Guillou S."/>
            <person name="Cros-Aarteil S."/>
            <person name="Calhoun S."/>
            <person name="Haridas S."/>
            <person name="Kuo A."/>
            <person name="Mondo S."/>
            <person name="Pangilinan J."/>
            <person name="Riley R."/>
            <person name="Labutti K."/>
            <person name="Andreopoulos B."/>
            <person name="Lipzen A."/>
            <person name="Chen C."/>
            <person name="Yanf M."/>
            <person name="Daum C."/>
            <person name="Ng V."/>
            <person name="Clum A."/>
            <person name="Ohm R."/>
            <person name="Martin F."/>
            <person name="Silar P."/>
            <person name="Natvig D."/>
            <person name="Lalanne C."/>
            <person name="Gautier V."/>
            <person name="Ament-Velasquez S.L."/>
            <person name="Kruys A."/>
            <person name="Hutchinson M.I."/>
            <person name="Powell A.J."/>
            <person name="Barry K."/>
            <person name="Miller A.N."/>
            <person name="Grigoriev I.V."/>
            <person name="Debuchy R."/>
            <person name="Gladieux P."/>
            <person name="Thoren M.H."/>
            <person name="Johannesson H."/>
        </authorList>
    </citation>
    <scope>NUCLEOTIDE SEQUENCE</scope>
    <source>
        <strain evidence="2">PSN309</strain>
    </source>
</reference>
<proteinExistence type="predicted"/>
<dbReference type="EMBL" id="MU864366">
    <property type="protein sequence ID" value="KAK4190455.1"/>
    <property type="molecule type" value="Genomic_DNA"/>
</dbReference>
<feature type="compositionally biased region" description="Polar residues" evidence="1">
    <location>
        <begin position="779"/>
        <end position="790"/>
    </location>
</feature>
<dbReference type="AlphaFoldDB" id="A0AAN6WYD0"/>
<keyword evidence="3" id="KW-1185">Reference proteome</keyword>
<evidence type="ECO:0000313" key="3">
    <source>
        <dbReference type="Proteomes" id="UP001302126"/>
    </source>
</evidence>
<evidence type="ECO:0000313" key="2">
    <source>
        <dbReference type="EMBL" id="KAK4190455.1"/>
    </source>
</evidence>
<feature type="compositionally biased region" description="Polar residues" evidence="1">
    <location>
        <begin position="842"/>
        <end position="860"/>
    </location>
</feature>
<accession>A0AAN6WYD0</accession>
<protein>
    <recommendedName>
        <fullName evidence="4">Glutamic acid-rich protein</fullName>
    </recommendedName>
</protein>
<feature type="compositionally biased region" description="Basic and acidic residues" evidence="1">
    <location>
        <begin position="646"/>
        <end position="658"/>
    </location>
</feature>
<feature type="compositionally biased region" description="Basic and acidic residues" evidence="1">
    <location>
        <begin position="191"/>
        <end position="216"/>
    </location>
</feature>
<feature type="compositionally biased region" description="Low complexity" evidence="1">
    <location>
        <begin position="753"/>
        <end position="765"/>
    </location>
</feature>
<gene>
    <name evidence="2" type="ORF">QBC35DRAFT_378115</name>
</gene>
<feature type="compositionally biased region" description="Basic and acidic residues" evidence="1">
    <location>
        <begin position="93"/>
        <end position="102"/>
    </location>
</feature>
<feature type="compositionally biased region" description="Basic and acidic residues" evidence="1">
    <location>
        <begin position="38"/>
        <end position="49"/>
    </location>
</feature>
<evidence type="ECO:0008006" key="4">
    <source>
        <dbReference type="Google" id="ProtNLM"/>
    </source>
</evidence>
<feature type="compositionally biased region" description="Acidic residues" evidence="1">
    <location>
        <begin position="103"/>
        <end position="124"/>
    </location>
</feature>